<dbReference type="Gene3D" id="3.30.1540.10">
    <property type="entry name" value="formyl-coa transferase, domain 3"/>
    <property type="match status" value="1"/>
</dbReference>
<keyword evidence="3" id="KW-1185">Reference proteome</keyword>
<reference evidence="2 3" key="1">
    <citation type="submission" date="2019-09" db="EMBL/GenBank/DDBJ databases">
        <title>Serinicoccus pratensis sp. nov., isolated from meadow soil.</title>
        <authorList>
            <person name="Zhang W."/>
        </authorList>
    </citation>
    <scope>NUCLEOTIDE SEQUENCE [LARGE SCALE GENOMIC DNA]</scope>
    <source>
        <strain evidence="2 3">W204</strain>
    </source>
</reference>
<dbReference type="InterPro" id="IPR003673">
    <property type="entry name" value="CoA-Trfase_fam_III"/>
</dbReference>
<dbReference type="PANTHER" id="PTHR48207">
    <property type="entry name" value="SUCCINATE--HYDROXYMETHYLGLUTARATE COA-TRANSFERASE"/>
    <property type="match status" value="1"/>
</dbReference>
<dbReference type="EMBL" id="CP044427">
    <property type="protein sequence ID" value="QFG68289.1"/>
    <property type="molecule type" value="Genomic_DNA"/>
</dbReference>
<dbReference type="RefSeq" id="WP_158060677.1">
    <property type="nucleotide sequence ID" value="NZ_CP044427.1"/>
</dbReference>
<sequence>MEQDEATTEPGETSVGGPLEGVRVVEMGQLIAGPFCGQVLGDLGAEVIKIEEPRTGDPMRQWGQARVEGDSLWWSVLGRNKKSVALDLRDERGQELARQLIATADIVIENFRPGSLEKWGLNYDTLGADNPGLIMVRVSGFGQTGPYATRPGYGSIGEAMGGLRHVVGDPAQPPARVGISIGDSLAGMFAALGALAALHERTRSGRGQVVDASIYESVLGVMEALVPDWTVGGVQRERTGAILPKIAPSNVYPTADGQWVIVAANQDTVFRRLAQAMGEPGLADQERFSTHAARGELQAELDEIVARFTLRHTAQELIDLLNEHAVPVGKTFRVADMLVDPQFQARESIVEVERPDQGSIHMQNAFPRLSRTDSRIRWTGPTLGRHTDEVLQQAGVAADRLPGLREDGVIR</sequence>
<dbReference type="InterPro" id="IPR050483">
    <property type="entry name" value="CoA-transferase_III_domain"/>
</dbReference>
<dbReference type="InterPro" id="IPR023606">
    <property type="entry name" value="CoA-Trfase_III_dom_1_sf"/>
</dbReference>
<evidence type="ECO:0000256" key="1">
    <source>
        <dbReference type="ARBA" id="ARBA00022679"/>
    </source>
</evidence>
<evidence type="ECO:0000313" key="2">
    <source>
        <dbReference type="EMBL" id="QFG68289.1"/>
    </source>
</evidence>
<name>A0A5J6V347_9MICO</name>
<dbReference type="InterPro" id="IPR044855">
    <property type="entry name" value="CoA-Trfase_III_dom3_sf"/>
</dbReference>
<organism evidence="2 3">
    <name type="scientific">Ornithinimicrobium pratense</name>
    <dbReference type="NCBI Taxonomy" id="2593973"/>
    <lineage>
        <taxon>Bacteria</taxon>
        <taxon>Bacillati</taxon>
        <taxon>Actinomycetota</taxon>
        <taxon>Actinomycetes</taxon>
        <taxon>Micrococcales</taxon>
        <taxon>Ornithinimicrobiaceae</taxon>
        <taxon>Ornithinimicrobium</taxon>
    </lineage>
</organism>
<evidence type="ECO:0000313" key="3">
    <source>
        <dbReference type="Proteomes" id="UP000326546"/>
    </source>
</evidence>
<dbReference type="GO" id="GO:0008410">
    <property type="term" value="F:CoA-transferase activity"/>
    <property type="evidence" value="ECO:0007669"/>
    <property type="project" value="TreeGrafter"/>
</dbReference>
<dbReference type="OrthoDB" id="9797653at2"/>
<protein>
    <submittedName>
        <fullName evidence="2">CoA transferase</fullName>
    </submittedName>
</protein>
<dbReference type="AlphaFoldDB" id="A0A5J6V347"/>
<dbReference type="SUPFAM" id="SSF89796">
    <property type="entry name" value="CoA-transferase family III (CaiB/BaiF)"/>
    <property type="match status" value="1"/>
</dbReference>
<dbReference type="KEGG" id="serw:FY030_05795"/>
<accession>A0A5J6V347</accession>
<proteinExistence type="predicted"/>
<dbReference type="Pfam" id="PF02515">
    <property type="entry name" value="CoA_transf_3"/>
    <property type="match status" value="1"/>
</dbReference>
<dbReference type="Gene3D" id="3.40.50.10540">
    <property type="entry name" value="Crotonobetainyl-coa:carnitine coa-transferase, domain 1"/>
    <property type="match status" value="1"/>
</dbReference>
<gene>
    <name evidence="2" type="ORF">FY030_05795</name>
</gene>
<dbReference type="PANTHER" id="PTHR48207:SF3">
    <property type="entry name" value="SUCCINATE--HYDROXYMETHYLGLUTARATE COA-TRANSFERASE"/>
    <property type="match status" value="1"/>
</dbReference>
<dbReference type="Proteomes" id="UP000326546">
    <property type="component" value="Chromosome"/>
</dbReference>
<keyword evidence="1 2" id="KW-0808">Transferase</keyword>